<evidence type="ECO:0000313" key="3">
    <source>
        <dbReference type="Proteomes" id="UP000095094"/>
    </source>
</evidence>
<dbReference type="CDD" id="cd00093">
    <property type="entry name" value="HTH_XRE"/>
    <property type="match status" value="1"/>
</dbReference>
<dbReference type="Pfam" id="PF21259">
    <property type="entry name" value="Rgg_C"/>
    <property type="match status" value="1"/>
</dbReference>
<dbReference type="InterPro" id="IPR001387">
    <property type="entry name" value="Cro/C1-type_HTH"/>
</dbReference>
<dbReference type="GO" id="GO:0003677">
    <property type="term" value="F:DNA binding"/>
    <property type="evidence" value="ECO:0007669"/>
    <property type="project" value="InterPro"/>
</dbReference>
<dbReference type="SMART" id="SM00530">
    <property type="entry name" value="HTH_XRE"/>
    <property type="match status" value="1"/>
</dbReference>
<dbReference type="AlphaFoldDB" id="A0A1E5GHY7"/>
<keyword evidence="3" id="KW-1185">Reference proteome</keyword>
<dbReference type="InterPro" id="IPR010982">
    <property type="entry name" value="Lambda_DNA-bd_dom_sf"/>
</dbReference>
<dbReference type="PANTHER" id="PTHR37038">
    <property type="entry name" value="TRANSCRIPTIONAL REGULATOR-RELATED"/>
    <property type="match status" value="1"/>
</dbReference>
<dbReference type="NCBIfam" id="TIGR01716">
    <property type="entry name" value="RGG_Cterm"/>
    <property type="match status" value="1"/>
</dbReference>
<protein>
    <recommendedName>
        <fullName evidence="1">HTH cro/C1-type domain-containing protein</fullName>
    </recommendedName>
</protein>
<dbReference type="OrthoDB" id="2360592at2"/>
<evidence type="ECO:0000259" key="1">
    <source>
        <dbReference type="PROSITE" id="PS50943"/>
    </source>
</evidence>
<organism evidence="2 3">
    <name type="scientific">Enterococcus termitis</name>
    <dbReference type="NCBI Taxonomy" id="332950"/>
    <lineage>
        <taxon>Bacteria</taxon>
        <taxon>Bacillati</taxon>
        <taxon>Bacillota</taxon>
        <taxon>Bacilli</taxon>
        <taxon>Lactobacillales</taxon>
        <taxon>Enterococcaceae</taxon>
        <taxon>Enterococcus</taxon>
    </lineage>
</organism>
<dbReference type="Proteomes" id="UP000095094">
    <property type="component" value="Unassembled WGS sequence"/>
</dbReference>
<dbReference type="PROSITE" id="PS50943">
    <property type="entry name" value="HTH_CROC1"/>
    <property type="match status" value="1"/>
</dbReference>
<proteinExistence type="predicted"/>
<comment type="caution">
    <text evidence="2">The sequence shown here is derived from an EMBL/GenBank/DDBJ whole genome shotgun (WGS) entry which is preliminary data.</text>
</comment>
<dbReference type="SUPFAM" id="SSF47413">
    <property type="entry name" value="lambda repressor-like DNA-binding domains"/>
    <property type="match status" value="1"/>
</dbReference>
<dbReference type="EMBL" id="MIJY01000034">
    <property type="protein sequence ID" value="OEG12277.1"/>
    <property type="molecule type" value="Genomic_DNA"/>
</dbReference>
<gene>
    <name evidence="2" type="ORF">BCR25_06960</name>
</gene>
<dbReference type="InterPro" id="IPR053163">
    <property type="entry name" value="HTH-type_regulator_Rgg"/>
</dbReference>
<accession>A0A1E5GHY7</accession>
<dbReference type="InterPro" id="IPR010057">
    <property type="entry name" value="Transcription_activator_Rgg_C"/>
</dbReference>
<dbReference type="RefSeq" id="WP_069663982.1">
    <property type="nucleotide sequence ID" value="NZ_JBHUJJ010000001.1"/>
</dbReference>
<feature type="domain" description="HTH cro/C1-type" evidence="1">
    <location>
        <begin position="8"/>
        <end position="61"/>
    </location>
</feature>
<sequence>MINYGTIIRTIREEKGLSQKCIYEGIVSRQAYYLIESNLSIPSLDNFLKILERLAISFNDFLYLLDSEQFPSDKELYDKLILLKTKQDSQSFQTFIRQMERSFLDTSNEKYRHFSCIAKATFLHLFPSEYDRNKNELEHLIEPIKNYLLEIETWYLYELRLFHLSIFGFSLKNLELLGNLLTARSFNYCNFLEFTRIQKNIRQDIYQRIQHSMT</sequence>
<dbReference type="InterPro" id="IPR011990">
    <property type="entry name" value="TPR-like_helical_dom_sf"/>
</dbReference>
<dbReference type="Pfam" id="PF01381">
    <property type="entry name" value="HTH_3"/>
    <property type="match status" value="1"/>
</dbReference>
<evidence type="ECO:0000313" key="2">
    <source>
        <dbReference type="EMBL" id="OEG12277.1"/>
    </source>
</evidence>
<reference evidence="3" key="1">
    <citation type="submission" date="2016-09" db="EMBL/GenBank/DDBJ databases">
        <authorList>
            <person name="Gulvik C.A."/>
        </authorList>
    </citation>
    <scope>NUCLEOTIDE SEQUENCE [LARGE SCALE GENOMIC DNA]</scope>
    <source>
        <strain evidence="3">LMG 8895</strain>
    </source>
</reference>
<name>A0A1E5GHY7_9ENTE</name>
<dbReference type="Gene3D" id="1.25.40.10">
    <property type="entry name" value="Tetratricopeptide repeat domain"/>
    <property type="match status" value="1"/>
</dbReference>